<dbReference type="SUPFAM" id="SSF53807">
    <property type="entry name" value="Helical backbone' metal receptor"/>
    <property type="match status" value="1"/>
</dbReference>
<dbReference type="Pfam" id="PF01497">
    <property type="entry name" value="Peripla_BP_2"/>
    <property type="match status" value="1"/>
</dbReference>
<gene>
    <name evidence="5" type="ORF">ARMA_2011</name>
</gene>
<feature type="coiled-coil region" evidence="3">
    <location>
        <begin position="126"/>
        <end position="153"/>
    </location>
</feature>
<name>A0A0M9UD26_9CHLR</name>
<sequence>MQTGGRPMQLCDVRGKCFAPIQQPERLVSLVPSTTETLFALGLGDALVGYTRFCVHPADRITPDKWIGGTKNPKIERIVALRPQLVLANREENRREDVEALEAAGVPVWVAEPLTVEAAVADIRTLGALLNRRAQAERLAAEIERKVAEARAAQPPPWRFAYVIWREPWMAAGAETFISNLLALVGGVNVFEGRYPAFDWETLRAARPDVVLLASEPYPFREEHAAEVRAALGEGVAVRLVDGELLAWHGVRLREGVPYALQLAQSLAVS</sequence>
<dbReference type="PANTHER" id="PTHR30535:SF35">
    <property type="entry name" value="PERIPLASMIC BINDING PROTEIN"/>
    <property type="match status" value="1"/>
</dbReference>
<protein>
    <recommendedName>
        <fullName evidence="4">Fe/B12 periplasmic-binding domain-containing protein</fullName>
    </recommendedName>
</protein>
<evidence type="ECO:0000256" key="1">
    <source>
        <dbReference type="ARBA" id="ARBA00008814"/>
    </source>
</evidence>
<keyword evidence="6" id="KW-1185">Reference proteome</keyword>
<reference evidence="6" key="2">
    <citation type="submission" date="2015-08" db="EMBL/GenBank/DDBJ databases">
        <title>Draft Genome Sequence of a Heterotrophic Facultative Anaerobic Bacterium Ardenticatena maritima Strain 110S.</title>
        <authorList>
            <person name="Kawaichi S."/>
            <person name="Yoshida T."/>
            <person name="Sako Y."/>
            <person name="Nakamura R."/>
        </authorList>
    </citation>
    <scope>NUCLEOTIDE SEQUENCE [LARGE SCALE GENOMIC DNA]</scope>
    <source>
        <strain evidence="6">110S</strain>
    </source>
</reference>
<dbReference type="Proteomes" id="UP000037784">
    <property type="component" value="Unassembled WGS sequence"/>
</dbReference>
<organism evidence="5 6">
    <name type="scientific">Ardenticatena maritima</name>
    <dbReference type="NCBI Taxonomy" id="872965"/>
    <lineage>
        <taxon>Bacteria</taxon>
        <taxon>Bacillati</taxon>
        <taxon>Chloroflexota</taxon>
        <taxon>Ardenticatenia</taxon>
        <taxon>Ardenticatenales</taxon>
        <taxon>Ardenticatenaceae</taxon>
        <taxon>Ardenticatena</taxon>
    </lineage>
</organism>
<dbReference type="InParanoid" id="A0A0M9UD26"/>
<dbReference type="EMBL" id="BBZA01000171">
    <property type="protein sequence ID" value="GAP63588.1"/>
    <property type="molecule type" value="Genomic_DNA"/>
</dbReference>
<dbReference type="InterPro" id="IPR002491">
    <property type="entry name" value="ABC_transptr_periplasmic_BD"/>
</dbReference>
<dbReference type="InterPro" id="IPR050902">
    <property type="entry name" value="ABC_Transporter_SBP"/>
</dbReference>
<dbReference type="STRING" id="872965.SE16_09075"/>
<dbReference type="PROSITE" id="PS50983">
    <property type="entry name" value="FE_B12_PBP"/>
    <property type="match status" value="1"/>
</dbReference>
<keyword evidence="3" id="KW-0175">Coiled coil</keyword>
<dbReference type="NCBIfam" id="NF038402">
    <property type="entry name" value="TroA_like"/>
    <property type="match status" value="1"/>
</dbReference>
<evidence type="ECO:0000259" key="4">
    <source>
        <dbReference type="PROSITE" id="PS50983"/>
    </source>
</evidence>
<evidence type="ECO:0000256" key="2">
    <source>
        <dbReference type="ARBA" id="ARBA00022729"/>
    </source>
</evidence>
<dbReference type="Gene3D" id="3.40.50.1980">
    <property type="entry name" value="Nitrogenase molybdenum iron protein domain"/>
    <property type="match status" value="2"/>
</dbReference>
<feature type="domain" description="Fe/B12 periplasmic-binding" evidence="4">
    <location>
        <begin position="26"/>
        <end position="270"/>
    </location>
</feature>
<dbReference type="InterPro" id="IPR054828">
    <property type="entry name" value="Vit_B12_bind_prot"/>
</dbReference>
<proteinExistence type="inferred from homology"/>
<dbReference type="PANTHER" id="PTHR30535">
    <property type="entry name" value="VITAMIN B12-BINDING PROTEIN"/>
    <property type="match status" value="1"/>
</dbReference>
<evidence type="ECO:0000313" key="6">
    <source>
        <dbReference type="Proteomes" id="UP000037784"/>
    </source>
</evidence>
<dbReference type="AlphaFoldDB" id="A0A0M9UD26"/>
<evidence type="ECO:0000313" key="5">
    <source>
        <dbReference type="EMBL" id="GAP63588.1"/>
    </source>
</evidence>
<accession>A0A0M9UD26</accession>
<evidence type="ECO:0000256" key="3">
    <source>
        <dbReference type="SAM" id="Coils"/>
    </source>
</evidence>
<comment type="caution">
    <text evidence="5">The sequence shown here is derived from an EMBL/GenBank/DDBJ whole genome shotgun (WGS) entry which is preliminary data.</text>
</comment>
<comment type="similarity">
    <text evidence="1">Belongs to the bacterial solute-binding protein 8 family.</text>
</comment>
<keyword evidence="2" id="KW-0732">Signal</keyword>
<reference evidence="5 6" key="1">
    <citation type="journal article" date="2015" name="Genome Announc.">
        <title>Draft Genome Sequence of a Heterotrophic Facultative Anaerobic Thermophilic Bacterium, Ardenticatena maritima Strain 110ST.</title>
        <authorList>
            <person name="Kawaichi S."/>
            <person name="Yoshida T."/>
            <person name="Sako Y."/>
            <person name="Nakamura R."/>
        </authorList>
    </citation>
    <scope>NUCLEOTIDE SEQUENCE [LARGE SCALE GENOMIC DNA]</scope>
    <source>
        <strain evidence="5 6">110S</strain>
    </source>
</reference>